<evidence type="ECO:0000256" key="12">
    <source>
        <dbReference type="ARBA" id="ARBA00034000"/>
    </source>
</evidence>
<dbReference type="Proteomes" id="UP000245624">
    <property type="component" value="Unassembled WGS sequence"/>
</dbReference>
<dbReference type="SMART" id="SM00936">
    <property type="entry name" value="PBP5_C"/>
    <property type="match status" value="1"/>
</dbReference>
<feature type="active site" evidence="13">
    <location>
        <position position="130"/>
    </location>
</feature>
<reference evidence="18 19" key="1">
    <citation type="submission" date="2018-05" db="EMBL/GenBank/DDBJ databases">
        <title>Genomic analysis of Gracilibacillus dipsosauri DD1 reveals novel features of a salt-tolerant amylase.</title>
        <authorList>
            <person name="Deutch C.E."/>
            <person name="Yang S."/>
        </authorList>
    </citation>
    <scope>NUCLEOTIDE SEQUENCE [LARGE SCALE GENOMIC DNA]</scope>
    <source>
        <strain evidence="18 19">DD1</strain>
    </source>
</reference>
<dbReference type="InterPro" id="IPR018044">
    <property type="entry name" value="Peptidase_S11"/>
</dbReference>
<dbReference type="Pfam" id="PF07943">
    <property type="entry name" value="PBP5_C"/>
    <property type="match status" value="1"/>
</dbReference>
<dbReference type="PRINTS" id="PR00725">
    <property type="entry name" value="DADACBPTASE1"/>
</dbReference>
<accession>A0A317L2L0</accession>
<dbReference type="Gene3D" id="3.40.710.10">
    <property type="entry name" value="DD-peptidase/beta-lactamase superfamily"/>
    <property type="match status" value="1"/>
</dbReference>
<dbReference type="PANTHER" id="PTHR21581:SF11">
    <property type="entry name" value="D-ALANYL-D-ALANINE CARBOXYPEPTIDASE DACA"/>
    <property type="match status" value="1"/>
</dbReference>
<keyword evidence="9" id="KW-0133">Cell shape</keyword>
<dbReference type="Pfam" id="PF00768">
    <property type="entry name" value="Peptidase_S11"/>
    <property type="match status" value="1"/>
</dbReference>
<evidence type="ECO:0000256" key="6">
    <source>
        <dbReference type="ARBA" id="ARBA00022670"/>
    </source>
</evidence>
<evidence type="ECO:0000256" key="14">
    <source>
        <dbReference type="PIRSR" id="PIRSR618044-2"/>
    </source>
</evidence>
<feature type="active site" description="Proton acceptor" evidence="13">
    <location>
        <position position="69"/>
    </location>
</feature>
<evidence type="ECO:0000313" key="18">
    <source>
        <dbReference type="EMBL" id="PWU70092.1"/>
    </source>
</evidence>
<evidence type="ECO:0000256" key="8">
    <source>
        <dbReference type="ARBA" id="ARBA00022801"/>
    </source>
</evidence>
<keyword evidence="5 18" id="KW-0121">Carboxypeptidase</keyword>
<dbReference type="EMBL" id="QGTD01000004">
    <property type="protein sequence ID" value="PWU70092.1"/>
    <property type="molecule type" value="Genomic_DNA"/>
</dbReference>
<dbReference type="GO" id="GO:0009002">
    <property type="term" value="F:serine-type D-Ala-D-Ala carboxypeptidase activity"/>
    <property type="evidence" value="ECO:0007669"/>
    <property type="project" value="UniProtKB-EC"/>
</dbReference>
<keyword evidence="19" id="KW-1185">Reference proteome</keyword>
<evidence type="ECO:0000256" key="2">
    <source>
        <dbReference type="ARBA" id="ARBA00004752"/>
    </source>
</evidence>
<dbReference type="PANTHER" id="PTHR21581">
    <property type="entry name" value="D-ALANYL-D-ALANINE CARBOXYPEPTIDASE"/>
    <property type="match status" value="1"/>
</dbReference>
<comment type="pathway">
    <text evidence="2">Cell wall biogenesis; peptidoglycan biosynthesis.</text>
</comment>
<evidence type="ECO:0000256" key="11">
    <source>
        <dbReference type="ARBA" id="ARBA00023316"/>
    </source>
</evidence>
<evidence type="ECO:0000256" key="4">
    <source>
        <dbReference type="ARBA" id="ARBA00012448"/>
    </source>
</evidence>
<dbReference type="Gene3D" id="2.60.410.10">
    <property type="entry name" value="D-Ala-D-Ala carboxypeptidase, C-terminal domain"/>
    <property type="match status" value="1"/>
</dbReference>
<proteinExistence type="inferred from homology"/>
<evidence type="ECO:0000313" key="19">
    <source>
        <dbReference type="Proteomes" id="UP000245624"/>
    </source>
</evidence>
<keyword evidence="6" id="KW-0645">Protease</keyword>
<feature type="binding site" evidence="14">
    <location>
        <position position="255"/>
    </location>
    <ligand>
        <name>substrate</name>
    </ligand>
</feature>
<dbReference type="InterPro" id="IPR037167">
    <property type="entry name" value="Peptidase_S11_C_sf"/>
</dbReference>
<dbReference type="SUPFAM" id="SSF56601">
    <property type="entry name" value="beta-lactamase/transpeptidase-like"/>
    <property type="match status" value="1"/>
</dbReference>
<evidence type="ECO:0000256" key="13">
    <source>
        <dbReference type="PIRSR" id="PIRSR618044-1"/>
    </source>
</evidence>
<dbReference type="OrthoDB" id="9791132at2"/>
<evidence type="ECO:0000256" key="3">
    <source>
        <dbReference type="ARBA" id="ARBA00007164"/>
    </source>
</evidence>
<feature type="chain" id="PRO_5039223073" description="serine-type D-Ala-D-Ala carboxypeptidase" evidence="16">
    <location>
        <begin position="24"/>
        <end position="445"/>
    </location>
</feature>
<protein>
    <recommendedName>
        <fullName evidence="4">serine-type D-Ala-D-Ala carboxypeptidase</fullName>
        <ecNumber evidence="4">3.4.16.4</ecNumber>
    </recommendedName>
</protein>
<feature type="domain" description="Peptidase S11 D-Ala-D-Ala carboxypeptidase A C-terminal" evidence="17">
    <location>
        <begin position="305"/>
        <end position="414"/>
    </location>
</feature>
<comment type="caution">
    <text evidence="18">The sequence shown here is derived from an EMBL/GenBank/DDBJ whole genome shotgun (WGS) entry which is preliminary data.</text>
</comment>
<sequence length="445" mass="49410">MRNLSKKISILLMIVTIAMATFAIKPFETQAAGTVEVNAESAIVVDANTGKILYEKNADQMLPPASMTKMMTEYLVLEAINNGEITWETTTQISDYPYSISANPTFSGIGLIQDKQYTVRQLYEGMSIISDNATTIALAELIAGSESEFVKMMNAKAEELGLPEYQFVNSTGLSNADLGENYPEGTKPDADNLMSARSAAKLAYHLINDYPEALEFSSKMRSELDGRPLQNLNWMLPWEDNNFTQYGYEGVDGLKTGYTTEAGYCFTGTAQQGDRRVITVVMKTSSEGERFAETKKLMEYGFTQFDQVELFPKGYQIEGESVIPVEKGKKDQVEVEAKDSITSMIKKGEEDLYEVTYQLDEKKLNKDGSLTAPIKKGEKLGEVVLQYKGEGENAYLQGDNEQTVDLVASKAVEKSNWFMLTLEAIGDFFGNIFSTIVDFVKGLFS</sequence>
<keyword evidence="8" id="KW-0378">Hydrolase</keyword>
<keyword evidence="7 16" id="KW-0732">Signal</keyword>
<dbReference type="GO" id="GO:0071555">
    <property type="term" value="P:cell wall organization"/>
    <property type="evidence" value="ECO:0007669"/>
    <property type="project" value="UniProtKB-KW"/>
</dbReference>
<dbReference type="InterPro" id="IPR012907">
    <property type="entry name" value="Peptidase_S11_C"/>
</dbReference>
<evidence type="ECO:0000256" key="9">
    <source>
        <dbReference type="ARBA" id="ARBA00022960"/>
    </source>
</evidence>
<evidence type="ECO:0000256" key="10">
    <source>
        <dbReference type="ARBA" id="ARBA00022984"/>
    </source>
</evidence>
<dbReference type="InterPro" id="IPR012338">
    <property type="entry name" value="Beta-lactam/transpept-like"/>
</dbReference>
<feature type="active site" description="Acyl-ester intermediate" evidence="13">
    <location>
        <position position="66"/>
    </location>
</feature>
<dbReference type="SUPFAM" id="SSF69189">
    <property type="entry name" value="Penicillin-binding protein associated domain"/>
    <property type="match status" value="1"/>
</dbReference>
<organism evidence="18 19">
    <name type="scientific">Gracilibacillus dipsosauri</name>
    <dbReference type="NCBI Taxonomy" id="178340"/>
    <lineage>
        <taxon>Bacteria</taxon>
        <taxon>Bacillati</taxon>
        <taxon>Bacillota</taxon>
        <taxon>Bacilli</taxon>
        <taxon>Bacillales</taxon>
        <taxon>Bacillaceae</taxon>
        <taxon>Gracilibacillus</taxon>
    </lineage>
</organism>
<comment type="catalytic activity">
    <reaction evidence="12">
        <text>Preferential cleavage: (Ac)2-L-Lys-D-Ala-|-D-Ala. Also transpeptidation of peptidyl-alanyl moieties that are N-acyl substituents of D-alanine.</text>
        <dbReference type="EC" id="3.4.16.4"/>
    </reaction>
</comment>
<evidence type="ECO:0000256" key="16">
    <source>
        <dbReference type="SAM" id="SignalP"/>
    </source>
</evidence>
<name>A0A317L2L0_9BACI</name>
<dbReference type="GO" id="GO:0009252">
    <property type="term" value="P:peptidoglycan biosynthetic process"/>
    <property type="evidence" value="ECO:0007669"/>
    <property type="project" value="UniProtKB-UniPathway"/>
</dbReference>
<evidence type="ECO:0000256" key="7">
    <source>
        <dbReference type="ARBA" id="ARBA00022729"/>
    </source>
</evidence>
<dbReference type="UniPathway" id="UPA00219"/>
<evidence type="ECO:0000256" key="15">
    <source>
        <dbReference type="RuleBase" id="RU004016"/>
    </source>
</evidence>
<evidence type="ECO:0000256" key="1">
    <source>
        <dbReference type="ARBA" id="ARBA00003217"/>
    </source>
</evidence>
<comment type="function">
    <text evidence="1">Removes C-terminal D-alanyl residues from sugar-peptide cell wall precursors.</text>
</comment>
<keyword evidence="10" id="KW-0573">Peptidoglycan synthesis</keyword>
<dbReference type="EC" id="3.4.16.4" evidence="4"/>
<dbReference type="InterPro" id="IPR001967">
    <property type="entry name" value="Peptidase_S11_N"/>
</dbReference>
<dbReference type="RefSeq" id="WP_109983449.1">
    <property type="nucleotide sequence ID" value="NZ_QGTD01000004.1"/>
</dbReference>
<evidence type="ECO:0000256" key="5">
    <source>
        <dbReference type="ARBA" id="ARBA00022645"/>
    </source>
</evidence>
<dbReference type="AlphaFoldDB" id="A0A317L2L0"/>
<feature type="signal peptide" evidence="16">
    <location>
        <begin position="1"/>
        <end position="23"/>
    </location>
</feature>
<comment type="similarity">
    <text evidence="3 15">Belongs to the peptidase S11 family.</text>
</comment>
<dbReference type="GO" id="GO:0008360">
    <property type="term" value="P:regulation of cell shape"/>
    <property type="evidence" value="ECO:0007669"/>
    <property type="project" value="UniProtKB-KW"/>
</dbReference>
<evidence type="ECO:0000259" key="17">
    <source>
        <dbReference type="SMART" id="SM00936"/>
    </source>
</evidence>
<keyword evidence="11" id="KW-0961">Cell wall biogenesis/degradation</keyword>
<gene>
    <name evidence="18" type="ORF">DLJ74_04005</name>
</gene>
<dbReference type="InterPro" id="IPR015956">
    <property type="entry name" value="Peniciliin-bd_prot_C_sf"/>
</dbReference>
<dbReference type="GO" id="GO:0006508">
    <property type="term" value="P:proteolysis"/>
    <property type="evidence" value="ECO:0007669"/>
    <property type="project" value="UniProtKB-KW"/>
</dbReference>